<name>A0A1I4EDE0_9RHOB</name>
<proteinExistence type="predicted"/>
<dbReference type="Proteomes" id="UP000199550">
    <property type="component" value="Unassembled WGS sequence"/>
</dbReference>
<dbReference type="EMBL" id="FOTF01000006">
    <property type="protein sequence ID" value="SFL03219.1"/>
    <property type="molecule type" value="Genomic_DNA"/>
</dbReference>
<dbReference type="STRING" id="195913.SAMN04488004_106171"/>
<keyword evidence="3" id="KW-1185">Reference proteome</keyword>
<sequence>MKGDALDPAGLIREAYRIDGITAQDCRVIFLDWAIKSDAPDDLPAGIKKLLTQYADQPAQHPMTQTLRAGLEDAAKPTRRGGRAGRQPAS</sequence>
<dbReference type="OrthoDB" id="7778431at2"/>
<evidence type="ECO:0000313" key="2">
    <source>
        <dbReference type="EMBL" id="SFL03219.1"/>
    </source>
</evidence>
<evidence type="ECO:0000256" key="1">
    <source>
        <dbReference type="SAM" id="MobiDB-lite"/>
    </source>
</evidence>
<feature type="region of interest" description="Disordered" evidence="1">
    <location>
        <begin position="58"/>
        <end position="90"/>
    </location>
</feature>
<reference evidence="2 3" key="1">
    <citation type="submission" date="2016-10" db="EMBL/GenBank/DDBJ databases">
        <authorList>
            <person name="de Groot N.N."/>
        </authorList>
    </citation>
    <scope>NUCLEOTIDE SEQUENCE [LARGE SCALE GENOMIC DNA]</scope>
    <source>
        <strain evidence="2 3">DSM 16199</strain>
    </source>
</reference>
<evidence type="ECO:0000313" key="3">
    <source>
        <dbReference type="Proteomes" id="UP000199550"/>
    </source>
</evidence>
<accession>A0A1I4EDE0</accession>
<dbReference type="AlphaFoldDB" id="A0A1I4EDE0"/>
<organism evidence="2 3">
    <name type="scientific">Loktanella salsilacus</name>
    <dbReference type="NCBI Taxonomy" id="195913"/>
    <lineage>
        <taxon>Bacteria</taxon>
        <taxon>Pseudomonadati</taxon>
        <taxon>Pseudomonadota</taxon>
        <taxon>Alphaproteobacteria</taxon>
        <taxon>Rhodobacterales</taxon>
        <taxon>Roseobacteraceae</taxon>
        <taxon>Loktanella</taxon>
    </lineage>
</organism>
<protein>
    <submittedName>
        <fullName evidence="2">Uncharacterized protein</fullName>
    </submittedName>
</protein>
<gene>
    <name evidence="2" type="ORF">SAMN04488004_106171</name>
</gene>
<dbReference type="RefSeq" id="WP_090187625.1">
    <property type="nucleotide sequence ID" value="NZ_FOTF01000006.1"/>
</dbReference>